<evidence type="ECO:0000256" key="1">
    <source>
        <dbReference type="ARBA" id="ARBA00001974"/>
    </source>
</evidence>
<dbReference type="SUPFAM" id="SSF56425">
    <property type="entry name" value="Succinate dehydrogenase/fumarate reductase flavoprotein, catalytic domain"/>
    <property type="match status" value="1"/>
</dbReference>
<accession>A0ABU0ZSC3</accession>
<dbReference type="InterPro" id="IPR050315">
    <property type="entry name" value="FAD-oxidoreductase_2"/>
</dbReference>
<sequence>MFKTGSFDRTVEVVVVGFGNAGAVAALTAADHGREVLVLEKQPADRRRPNSRFSGGLFLCPSDVDAATHYMNQLVRLNGEVAETDPAVVRAWAGATADNVRWLTGNGGTVVQVADHGEHEFIEGFESISIYKPDMGEHPGTGARGWGYGLYEFLQGLAHERPIDVMYGACAQWLLEDAAGRVTGVRVRDAAGRTTDLGASRGVVLACGGFEFDPSMKLTYLKAFPTHFYGNPENTGDGVRMAMEVGADLWHMNACAARLVGHFPDSGYPGGVPLDLWGIEGMSGIKILYGDFGTGAGTGRRAAGPLRVADDVAVDVAGERVSGGIFVDRYGRRFTNELYRTHTLYYEVTDFDSHRLLYPKIPSWWVFDEARFARGRLVPDFYGPGGPLGEIRWSDDNHAEVERGWIRRAGTLDGLADQCGMDREALRGTVDSYNAGCRDGNDEFGRLPRTLVPLSDGPFYAVRMWPGGPNTQGGARRNADAQVMRVTGEPIPGLYSAGEFGSVYGMLYPSGGGNIAECIAFGRIAGDSVATRPH</sequence>
<protein>
    <submittedName>
        <fullName evidence="6">FAD-binding protein</fullName>
    </submittedName>
</protein>
<dbReference type="InterPro" id="IPR036188">
    <property type="entry name" value="FAD/NAD-bd_sf"/>
</dbReference>
<dbReference type="Gene3D" id="3.50.50.60">
    <property type="entry name" value="FAD/NAD(P)-binding domain"/>
    <property type="match status" value="2"/>
</dbReference>
<dbReference type="SUPFAM" id="SSF51905">
    <property type="entry name" value="FAD/NAD(P)-binding domain"/>
    <property type="match status" value="1"/>
</dbReference>
<feature type="domain" description="FAD-dependent oxidoreductase 2 FAD-binding" evidence="5">
    <location>
        <begin position="13"/>
        <end position="251"/>
    </location>
</feature>
<evidence type="ECO:0000256" key="3">
    <source>
        <dbReference type="ARBA" id="ARBA00022827"/>
    </source>
</evidence>
<keyword evidence="4" id="KW-0560">Oxidoreductase</keyword>
<evidence type="ECO:0000259" key="5">
    <source>
        <dbReference type="Pfam" id="PF00890"/>
    </source>
</evidence>
<dbReference type="Proteomes" id="UP001230908">
    <property type="component" value="Unassembled WGS sequence"/>
</dbReference>
<comment type="cofactor">
    <cofactor evidence="1">
        <name>FAD</name>
        <dbReference type="ChEBI" id="CHEBI:57692"/>
    </cofactor>
</comment>
<keyword evidence="2" id="KW-0285">Flavoprotein</keyword>
<keyword evidence="3" id="KW-0274">FAD</keyword>
<dbReference type="InterPro" id="IPR003953">
    <property type="entry name" value="FAD-dep_OxRdtase_2_FAD-bd"/>
</dbReference>
<organism evidence="6 7">
    <name type="scientific">Phytohabitans maris</name>
    <dbReference type="NCBI Taxonomy" id="3071409"/>
    <lineage>
        <taxon>Bacteria</taxon>
        <taxon>Bacillati</taxon>
        <taxon>Actinomycetota</taxon>
        <taxon>Actinomycetes</taxon>
        <taxon>Micromonosporales</taxon>
        <taxon>Micromonosporaceae</taxon>
    </lineage>
</organism>
<feature type="domain" description="FAD-dependent oxidoreductase 2 FAD-binding" evidence="5">
    <location>
        <begin position="320"/>
        <end position="514"/>
    </location>
</feature>
<gene>
    <name evidence="6" type="ORF">RB614_36090</name>
</gene>
<evidence type="ECO:0000313" key="6">
    <source>
        <dbReference type="EMBL" id="MDQ7909933.1"/>
    </source>
</evidence>
<dbReference type="Gene3D" id="3.90.700.10">
    <property type="entry name" value="Succinate dehydrogenase/fumarate reductase flavoprotein, catalytic domain"/>
    <property type="match status" value="1"/>
</dbReference>
<evidence type="ECO:0000313" key="7">
    <source>
        <dbReference type="Proteomes" id="UP001230908"/>
    </source>
</evidence>
<dbReference type="EMBL" id="JAVHUY010000048">
    <property type="protein sequence ID" value="MDQ7909933.1"/>
    <property type="molecule type" value="Genomic_DNA"/>
</dbReference>
<comment type="caution">
    <text evidence="6">The sequence shown here is derived from an EMBL/GenBank/DDBJ whole genome shotgun (WGS) entry which is preliminary data.</text>
</comment>
<keyword evidence="7" id="KW-1185">Reference proteome</keyword>
<proteinExistence type="predicted"/>
<reference evidence="6 7" key="1">
    <citation type="submission" date="2023-08" db="EMBL/GenBank/DDBJ databases">
        <title>Phytohabitans sansha sp. nov., isolated from marine sediment.</title>
        <authorList>
            <person name="Zhao Y."/>
            <person name="Yi K."/>
        </authorList>
    </citation>
    <scope>NUCLEOTIDE SEQUENCE [LARGE SCALE GENOMIC DNA]</scope>
    <source>
        <strain evidence="6 7">ZYX-F-186</strain>
    </source>
</reference>
<dbReference type="RefSeq" id="WP_308717187.1">
    <property type="nucleotide sequence ID" value="NZ_JAVHUY010000048.1"/>
</dbReference>
<dbReference type="InterPro" id="IPR027477">
    <property type="entry name" value="Succ_DH/fumarate_Rdtase_cat_sf"/>
</dbReference>
<evidence type="ECO:0000256" key="4">
    <source>
        <dbReference type="ARBA" id="ARBA00023002"/>
    </source>
</evidence>
<dbReference type="PANTHER" id="PTHR43400:SF10">
    <property type="entry name" value="3-OXOSTEROID 1-DEHYDROGENASE"/>
    <property type="match status" value="1"/>
</dbReference>
<dbReference type="PANTHER" id="PTHR43400">
    <property type="entry name" value="FUMARATE REDUCTASE"/>
    <property type="match status" value="1"/>
</dbReference>
<dbReference type="Pfam" id="PF00890">
    <property type="entry name" value="FAD_binding_2"/>
    <property type="match status" value="2"/>
</dbReference>
<name>A0ABU0ZSC3_9ACTN</name>
<evidence type="ECO:0000256" key="2">
    <source>
        <dbReference type="ARBA" id="ARBA00022630"/>
    </source>
</evidence>